<organism evidence="2 3">
    <name type="scientific">Eragrostis curvula</name>
    <name type="common">weeping love grass</name>
    <dbReference type="NCBI Taxonomy" id="38414"/>
    <lineage>
        <taxon>Eukaryota</taxon>
        <taxon>Viridiplantae</taxon>
        <taxon>Streptophyta</taxon>
        <taxon>Embryophyta</taxon>
        <taxon>Tracheophyta</taxon>
        <taxon>Spermatophyta</taxon>
        <taxon>Magnoliopsida</taxon>
        <taxon>Liliopsida</taxon>
        <taxon>Poales</taxon>
        <taxon>Poaceae</taxon>
        <taxon>PACMAD clade</taxon>
        <taxon>Chloridoideae</taxon>
        <taxon>Eragrostideae</taxon>
        <taxon>Eragrostidinae</taxon>
        <taxon>Eragrostis</taxon>
    </lineage>
</organism>
<comment type="caution">
    <text evidence="2">The sequence shown here is derived from an EMBL/GenBank/DDBJ whole genome shotgun (WGS) entry which is preliminary data.</text>
</comment>
<name>A0A5J9SNH9_9POAL</name>
<proteinExistence type="predicted"/>
<gene>
    <name evidence="2" type="ORF">EJB05_54021</name>
</gene>
<feature type="non-terminal residue" evidence="2">
    <location>
        <position position="93"/>
    </location>
</feature>
<keyword evidence="3" id="KW-1185">Reference proteome</keyword>
<feature type="compositionally biased region" description="Low complexity" evidence="1">
    <location>
        <begin position="68"/>
        <end position="86"/>
    </location>
</feature>
<evidence type="ECO:0000313" key="2">
    <source>
        <dbReference type="EMBL" id="TVU00558.1"/>
    </source>
</evidence>
<feature type="compositionally biased region" description="Basic and acidic residues" evidence="1">
    <location>
        <begin position="24"/>
        <end position="35"/>
    </location>
</feature>
<sequence length="93" mass="10083">MEGSSSRDSHEGERGSCSPKKGKRSAEIAHEKPERMSIQGEMKRMFLRTHPSQPPAISGTGTLGLDGNGTNLQQPPQPQPNASSPPQRHHNFA</sequence>
<dbReference type="Gramene" id="TVU00558">
    <property type="protein sequence ID" value="TVU00558"/>
    <property type="gene ID" value="EJB05_54021"/>
</dbReference>
<accession>A0A5J9SNH9</accession>
<feature type="compositionally biased region" description="Basic and acidic residues" evidence="1">
    <location>
        <begin position="1"/>
        <end position="14"/>
    </location>
</feature>
<evidence type="ECO:0000313" key="3">
    <source>
        <dbReference type="Proteomes" id="UP000324897"/>
    </source>
</evidence>
<evidence type="ECO:0000256" key="1">
    <source>
        <dbReference type="SAM" id="MobiDB-lite"/>
    </source>
</evidence>
<dbReference type="EMBL" id="RWGY01000571">
    <property type="protein sequence ID" value="TVU00558.1"/>
    <property type="molecule type" value="Genomic_DNA"/>
</dbReference>
<protein>
    <submittedName>
        <fullName evidence="2">Uncharacterized protein</fullName>
    </submittedName>
</protein>
<dbReference type="Proteomes" id="UP000324897">
    <property type="component" value="Unassembled WGS sequence"/>
</dbReference>
<dbReference type="AlphaFoldDB" id="A0A5J9SNH9"/>
<reference evidence="2 3" key="1">
    <citation type="journal article" date="2019" name="Sci. Rep.">
        <title>A high-quality genome of Eragrostis curvula grass provides insights into Poaceae evolution and supports new strategies to enhance forage quality.</title>
        <authorList>
            <person name="Carballo J."/>
            <person name="Santos B.A.C.M."/>
            <person name="Zappacosta D."/>
            <person name="Garbus I."/>
            <person name="Selva J.P."/>
            <person name="Gallo C.A."/>
            <person name="Diaz A."/>
            <person name="Albertini E."/>
            <person name="Caccamo M."/>
            <person name="Echenique V."/>
        </authorList>
    </citation>
    <scope>NUCLEOTIDE SEQUENCE [LARGE SCALE GENOMIC DNA]</scope>
    <source>
        <strain evidence="3">cv. Victoria</strain>
        <tissue evidence="2">Leaf</tissue>
    </source>
</reference>
<feature type="region of interest" description="Disordered" evidence="1">
    <location>
        <begin position="1"/>
        <end position="93"/>
    </location>
</feature>